<protein>
    <submittedName>
        <fullName evidence="2">Uncharacterized protein</fullName>
    </submittedName>
</protein>
<evidence type="ECO:0000313" key="2">
    <source>
        <dbReference type="EMBL" id="SBS88822.1"/>
    </source>
</evidence>
<name>A0A1A8WC82_PLAMA</name>
<organism evidence="2 3">
    <name type="scientific">Plasmodium malariae</name>
    <dbReference type="NCBI Taxonomy" id="5858"/>
    <lineage>
        <taxon>Eukaryota</taxon>
        <taxon>Sar</taxon>
        <taxon>Alveolata</taxon>
        <taxon>Apicomplexa</taxon>
        <taxon>Aconoidasida</taxon>
        <taxon>Haemosporida</taxon>
        <taxon>Plasmodiidae</taxon>
        <taxon>Plasmodium</taxon>
        <taxon>Plasmodium (Plasmodium)</taxon>
    </lineage>
</organism>
<dbReference type="AlphaFoldDB" id="A0A1A8WC82"/>
<proteinExistence type="predicted"/>
<evidence type="ECO:0000313" key="3">
    <source>
        <dbReference type="Proteomes" id="UP000078597"/>
    </source>
</evidence>
<feature type="coiled-coil region" evidence="1">
    <location>
        <begin position="164"/>
        <end position="242"/>
    </location>
</feature>
<reference evidence="3" key="1">
    <citation type="submission" date="2016-05" db="EMBL/GenBank/DDBJ databases">
        <authorList>
            <person name="Naeem Raeece"/>
        </authorList>
    </citation>
    <scope>NUCLEOTIDE SEQUENCE [LARGE SCALE GENOMIC DNA]</scope>
</reference>
<accession>A0A1A8WC82</accession>
<dbReference type="EMBL" id="FLQW01001283">
    <property type="protein sequence ID" value="SBS88822.1"/>
    <property type="molecule type" value="Genomic_DNA"/>
</dbReference>
<sequence length="263" mass="31710">MEHITTVDKNSGVNNLTSFSNQKQNYNTSIRNDDIYSKNDLFYSFHKKFNEIFEFIKYTNENKKDLEDEIDENLIKTLYNLCQEILNYINHINDFGNMNLCNNDQELIIESYENFVRHCKQYNDKLQVKQLENEISNLLDLLFNNTSEAVNILFSANSFFVDHVENLKIKLTERNQKIEFENERLKKLELEAKVEEYDAIFDKNKEKNNEMDETLKKLKKEINKLREKIEKYDNYMKKKRKEIDINFSDTLDCKERIKLLEEK</sequence>
<gene>
    <name evidence="2" type="ORF">PMALA_023950</name>
</gene>
<dbReference type="Proteomes" id="UP000078597">
    <property type="component" value="Unassembled WGS sequence"/>
</dbReference>
<keyword evidence="1" id="KW-0175">Coiled coil</keyword>
<evidence type="ECO:0000256" key="1">
    <source>
        <dbReference type="SAM" id="Coils"/>
    </source>
</evidence>
<dbReference type="VEuPathDB" id="PlasmoDB:PmUG01_12070300"/>